<evidence type="ECO:0000256" key="1">
    <source>
        <dbReference type="ARBA" id="ARBA00008761"/>
    </source>
</evidence>
<organism evidence="7 8">
    <name type="scientific">Gigaspora margarita</name>
    <dbReference type="NCBI Taxonomy" id="4874"/>
    <lineage>
        <taxon>Eukaryota</taxon>
        <taxon>Fungi</taxon>
        <taxon>Fungi incertae sedis</taxon>
        <taxon>Mucoromycota</taxon>
        <taxon>Glomeromycotina</taxon>
        <taxon>Glomeromycetes</taxon>
        <taxon>Diversisporales</taxon>
        <taxon>Gigasporaceae</taxon>
        <taxon>Gigaspora</taxon>
    </lineage>
</organism>
<gene>
    <name evidence="7" type="ORF">GMARGA_LOCUS5959</name>
</gene>
<keyword evidence="4" id="KW-0233">DNA recombination</keyword>
<sequence>MKDKISGLPNPRPLHHYRSFTYPQHGFKIDKGQLVLSQGRSYPELKIDIRLHTQLKNGKKEVEVKQLPKTGKEVGVDMGLDVFCATSEGEKYEIKQFYRKQQEQLTQLAKKLSGSKHKRNQEDKTKPSQRYLKIKSKLSKLYEKVANQRANNAYKLGNYFLNNYDLIAVEKLEIKKMIELRVGKQVVEVNPKNTSKQCFNCKMIKEDLELKERIFVCTCGYEADRDINAAKNILHKTQTTEQELSS</sequence>
<comment type="similarity">
    <text evidence="1">In the C-terminal section; belongs to the transposase 35 family.</text>
</comment>
<dbReference type="EMBL" id="CAJVQB010002617">
    <property type="protein sequence ID" value="CAG8581323.1"/>
    <property type="molecule type" value="Genomic_DNA"/>
</dbReference>
<keyword evidence="3" id="KW-0238">DNA-binding</keyword>
<evidence type="ECO:0000256" key="4">
    <source>
        <dbReference type="ARBA" id="ARBA00023172"/>
    </source>
</evidence>
<name>A0ABN7UH85_GIGMA</name>
<keyword evidence="2" id="KW-0815">Transposition</keyword>
<protein>
    <submittedName>
        <fullName evidence="7">41292_t:CDS:1</fullName>
    </submittedName>
</protein>
<evidence type="ECO:0000313" key="8">
    <source>
        <dbReference type="Proteomes" id="UP000789901"/>
    </source>
</evidence>
<evidence type="ECO:0000256" key="2">
    <source>
        <dbReference type="ARBA" id="ARBA00022578"/>
    </source>
</evidence>
<feature type="domain" description="Probable transposase IS891/IS1136/IS1341" evidence="5">
    <location>
        <begin position="62"/>
        <end position="179"/>
    </location>
</feature>
<evidence type="ECO:0000313" key="7">
    <source>
        <dbReference type="EMBL" id="CAG8581323.1"/>
    </source>
</evidence>
<dbReference type="Proteomes" id="UP000789901">
    <property type="component" value="Unassembled WGS sequence"/>
</dbReference>
<keyword evidence="8" id="KW-1185">Reference proteome</keyword>
<proteinExistence type="inferred from homology"/>
<dbReference type="Pfam" id="PF01385">
    <property type="entry name" value="OrfB_IS605"/>
    <property type="match status" value="1"/>
</dbReference>
<evidence type="ECO:0000259" key="5">
    <source>
        <dbReference type="Pfam" id="PF01385"/>
    </source>
</evidence>
<evidence type="ECO:0000259" key="6">
    <source>
        <dbReference type="Pfam" id="PF07282"/>
    </source>
</evidence>
<dbReference type="InterPro" id="IPR001959">
    <property type="entry name" value="Transposase"/>
</dbReference>
<comment type="caution">
    <text evidence="7">The sequence shown here is derived from an EMBL/GenBank/DDBJ whole genome shotgun (WGS) entry which is preliminary data.</text>
</comment>
<reference evidence="7 8" key="1">
    <citation type="submission" date="2021-06" db="EMBL/GenBank/DDBJ databases">
        <authorList>
            <person name="Kallberg Y."/>
            <person name="Tangrot J."/>
            <person name="Rosling A."/>
        </authorList>
    </citation>
    <scope>NUCLEOTIDE SEQUENCE [LARGE SCALE GENOMIC DNA]</scope>
    <source>
        <strain evidence="7 8">120-4 pot B 10/14</strain>
    </source>
</reference>
<feature type="domain" description="Cas12f1-like TNB" evidence="6">
    <location>
        <begin position="181"/>
        <end position="233"/>
    </location>
</feature>
<dbReference type="InterPro" id="IPR010095">
    <property type="entry name" value="Cas12f1-like_TNB"/>
</dbReference>
<accession>A0ABN7UH85</accession>
<evidence type="ECO:0000256" key="3">
    <source>
        <dbReference type="ARBA" id="ARBA00023125"/>
    </source>
</evidence>
<dbReference type="Pfam" id="PF07282">
    <property type="entry name" value="Cas12f1-like_TNB"/>
    <property type="match status" value="1"/>
</dbReference>